<keyword evidence="1" id="KW-0472">Membrane</keyword>
<organism evidence="2 3">
    <name type="scientific">Vibrio marisflavi CECT 7928</name>
    <dbReference type="NCBI Taxonomy" id="634439"/>
    <lineage>
        <taxon>Bacteria</taxon>
        <taxon>Pseudomonadati</taxon>
        <taxon>Pseudomonadota</taxon>
        <taxon>Gammaproteobacteria</taxon>
        <taxon>Vibrionales</taxon>
        <taxon>Vibrionaceae</taxon>
        <taxon>Vibrio</taxon>
    </lineage>
</organism>
<keyword evidence="1" id="KW-1133">Transmembrane helix</keyword>
<evidence type="ECO:0008006" key="4">
    <source>
        <dbReference type="Google" id="ProtNLM"/>
    </source>
</evidence>
<dbReference type="InterPro" id="IPR008407">
    <property type="entry name" value="Brnchd-chn_aa_trnsp_AzlD"/>
</dbReference>
<evidence type="ECO:0000313" key="3">
    <source>
        <dbReference type="Proteomes" id="UP000838748"/>
    </source>
</evidence>
<comment type="caution">
    <text evidence="2">The sequence shown here is derived from an EMBL/GenBank/DDBJ whole genome shotgun (WGS) entry which is preliminary data.</text>
</comment>
<dbReference type="EMBL" id="CAKLDM010000002">
    <property type="protein sequence ID" value="CAH0539069.1"/>
    <property type="molecule type" value="Genomic_DNA"/>
</dbReference>
<name>A0ABM9A304_9VIBR</name>
<proteinExistence type="predicted"/>
<dbReference type="Proteomes" id="UP000838748">
    <property type="component" value="Unassembled WGS sequence"/>
</dbReference>
<dbReference type="Pfam" id="PF05437">
    <property type="entry name" value="AzlD"/>
    <property type="match status" value="1"/>
</dbReference>
<reference evidence="2" key="1">
    <citation type="submission" date="2021-11" db="EMBL/GenBank/DDBJ databases">
        <authorList>
            <person name="Rodrigo-Torres L."/>
            <person name="Arahal R. D."/>
            <person name="Lucena T."/>
        </authorList>
    </citation>
    <scope>NUCLEOTIDE SEQUENCE</scope>
    <source>
        <strain evidence="2">CECT 7928</strain>
    </source>
</reference>
<feature type="transmembrane region" description="Helical" evidence="1">
    <location>
        <begin position="6"/>
        <end position="22"/>
    </location>
</feature>
<keyword evidence="1" id="KW-0812">Transmembrane</keyword>
<feature type="transmembrane region" description="Helical" evidence="1">
    <location>
        <begin position="95"/>
        <end position="115"/>
    </location>
</feature>
<evidence type="ECO:0000313" key="2">
    <source>
        <dbReference type="EMBL" id="CAH0539069.1"/>
    </source>
</evidence>
<feature type="transmembrane region" description="Helical" evidence="1">
    <location>
        <begin position="43"/>
        <end position="64"/>
    </location>
</feature>
<protein>
    <recommendedName>
        <fullName evidence="4">Branched-chain amino acid transport</fullName>
    </recommendedName>
</protein>
<sequence>MNSELWLAVLISAVGTYCLRLLPTLWMQKRIANKSGKKTVESVPTWISILGPLMIAAMLGASLVPSRLSSDAWLATGLGVVITLAVWYRTKSLGWPVLAGVLAYGAIEFLFSVYAQ</sequence>
<gene>
    <name evidence="2" type="ORF">VMF7928_01868</name>
</gene>
<accession>A0ABM9A304</accession>
<keyword evidence="3" id="KW-1185">Reference proteome</keyword>
<evidence type="ECO:0000256" key="1">
    <source>
        <dbReference type="SAM" id="Phobius"/>
    </source>
</evidence>
<dbReference type="RefSeq" id="WP_237361193.1">
    <property type="nucleotide sequence ID" value="NZ_CAKLDM010000002.1"/>
</dbReference>
<feature type="transmembrane region" description="Helical" evidence="1">
    <location>
        <begin position="70"/>
        <end position="88"/>
    </location>
</feature>